<dbReference type="OrthoDB" id="2136463at2"/>
<dbReference type="GO" id="GO:0015627">
    <property type="term" value="C:type II protein secretion system complex"/>
    <property type="evidence" value="ECO:0007669"/>
    <property type="project" value="InterPro"/>
</dbReference>
<dbReference type="AlphaFoldDB" id="A0A1W1Y1G8"/>
<dbReference type="SUPFAM" id="SSF54523">
    <property type="entry name" value="Pili subunits"/>
    <property type="match status" value="1"/>
</dbReference>
<dbReference type="GO" id="GO:0005886">
    <property type="term" value="C:plasma membrane"/>
    <property type="evidence" value="ECO:0007669"/>
    <property type="project" value="UniProtKB-SubCell"/>
</dbReference>
<keyword evidence="7" id="KW-0472">Membrane</keyword>
<dbReference type="GO" id="GO:0009986">
    <property type="term" value="C:cell surface"/>
    <property type="evidence" value="ECO:0007669"/>
    <property type="project" value="UniProtKB-SubCell"/>
</dbReference>
<evidence type="ECO:0000256" key="1">
    <source>
        <dbReference type="ARBA" id="ARBA00004162"/>
    </source>
</evidence>
<dbReference type="InterPro" id="IPR000983">
    <property type="entry name" value="Bac_GSPG_pilin"/>
</dbReference>
<comment type="similarity">
    <text evidence="9">Belongs to the ComGC family.</text>
</comment>
<evidence type="ECO:0000256" key="7">
    <source>
        <dbReference type="ARBA" id="ARBA00023136"/>
    </source>
</evidence>
<evidence type="ECO:0000313" key="11">
    <source>
        <dbReference type="Proteomes" id="UP000243884"/>
    </source>
</evidence>
<keyword evidence="11" id="KW-1185">Reference proteome</keyword>
<evidence type="ECO:0000313" key="10">
    <source>
        <dbReference type="EMBL" id="SMC30060.1"/>
    </source>
</evidence>
<dbReference type="PRINTS" id="PR00813">
    <property type="entry name" value="BCTERIALGSPG"/>
</dbReference>
<reference evidence="11" key="1">
    <citation type="submission" date="2017-04" db="EMBL/GenBank/DDBJ databases">
        <authorList>
            <person name="Varghese N."/>
            <person name="Submissions S."/>
        </authorList>
    </citation>
    <scope>NUCLEOTIDE SEQUENCE [LARGE SCALE GENOMIC DNA]</scope>
    <source>
        <strain evidence="11">DSM 21500</strain>
    </source>
</reference>
<evidence type="ECO:0000256" key="2">
    <source>
        <dbReference type="ARBA" id="ARBA00004241"/>
    </source>
</evidence>
<dbReference type="InterPro" id="IPR045584">
    <property type="entry name" value="Pilin-like"/>
</dbReference>
<keyword evidence="4" id="KW-0488">Methylation</keyword>
<evidence type="ECO:0000256" key="8">
    <source>
        <dbReference type="ARBA" id="ARBA00023287"/>
    </source>
</evidence>
<dbReference type="NCBIfam" id="NF040999">
    <property type="entry name" value="pilin_ComGC"/>
    <property type="match status" value="1"/>
</dbReference>
<dbReference type="Pfam" id="PF07963">
    <property type="entry name" value="N_methyl"/>
    <property type="match status" value="1"/>
</dbReference>
<keyword evidence="6" id="KW-1133">Transmembrane helix</keyword>
<dbReference type="PROSITE" id="PS00409">
    <property type="entry name" value="PROKAR_NTER_METHYL"/>
    <property type="match status" value="1"/>
</dbReference>
<dbReference type="RefSeq" id="WP_084097650.1">
    <property type="nucleotide sequence ID" value="NZ_FWXK01000001.1"/>
</dbReference>
<dbReference type="NCBIfam" id="TIGR02532">
    <property type="entry name" value="IV_pilin_GFxxxE"/>
    <property type="match status" value="1"/>
</dbReference>
<keyword evidence="5" id="KW-0812">Transmembrane</keyword>
<dbReference type="EMBL" id="FWXK01000001">
    <property type="protein sequence ID" value="SMC30060.1"/>
    <property type="molecule type" value="Genomic_DNA"/>
</dbReference>
<comment type="subcellular location">
    <subcellularLocation>
        <location evidence="1">Cell membrane</location>
        <topology evidence="1">Single-pass membrane protein</topology>
    </subcellularLocation>
    <subcellularLocation>
        <location evidence="2">Cell surface</location>
    </subcellularLocation>
</comment>
<accession>A0A1W1Y1G8</accession>
<keyword evidence="3" id="KW-1003">Cell membrane</keyword>
<proteinExistence type="inferred from homology"/>
<gene>
    <name evidence="10" type="ORF">SAMN04487984_0022</name>
</gene>
<evidence type="ECO:0000256" key="4">
    <source>
        <dbReference type="ARBA" id="ARBA00022481"/>
    </source>
</evidence>
<dbReference type="PIRSF" id="PIRSF029928">
    <property type="entry name" value="Late_competence_ComGC"/>
    <property type="match status" value="1"/>
</dbReference>
<dbReference type="GO" id="GO:0015628">
    <property type="term" value="P:protein secretion by the type II secretion system"/>
    <property type="evidence" value="ECO:0007669"/>
    <property type="project" value="InterPro"/>
</dbReference>
<dbReference type="InterPro" id="IPR012902">
    <property type="entry name" value="N_methyl_site"/>
</dbReference>
<evidence type="ECO:0000256" key="9">
    <source>
        <dbReference type="ARBA" id="ARBA00043982"/>
    </source>
</evidence>
<protein>
    <submittedName>
        <fullName evidence="10">Competence protein ComGC</fullName>
    </submittedName>
</protein>
<evidence type="ECO:0000256" key="6">
    <source>
        <dbReference type="ARBA" id="ARBA00022989"/>
    </source>
</evidence>
<keyword evidence="8" id="KW-0178">Competence</keyword>
<dbReference type="GO" id="GO:0030420">
    <property type="term" value="P:establishment of competence for transformation"/>
    <property type="evidence" value="ECO:0007669"/>
    <property type="project" value="UniProtKB-KW"/>
</dbReference>
<name>A0A1W1Y1G8_9LACT</name>
<dbReference type="InterPro" id="IPR016940">
    <property type="entry name" value="ComGC"/>
</dbReference>
<sequence length="98" mass="11141">MKKYLNSIRSNKKGFTLIEMLLVLFIIAVLLLLILPNMNAQKGKVQEQGDQALLKTYESQTALYQMQNDTSETPSIDELLAEKYLSPEQAKRLKNIAP</sequence>
<dbReference type="Proteomes" id="UP000243884">
    <property type="component" value="Unassembled WGS sequence"/>
</dbReference>
<dbReference type="STRING" id="371602.SAMN04487984_0022"/>
<evidence type="ECO:0000256" key="5">
    <source>
        <dbReference type="ARBA" id="ARBA00022692"/>
    </source>
</evidence>
<organism evidence="10 11">
    <name type="scientific">Aerococcus suis</name>
    <dbReference type="NCBI Taxonomy" id="371602"/>
    <lineage>
        <taxon>Bacteria</taxon>
        <taxon>Bacillati</taxon>
        <taxon>Bacillota</taxon>
        <taxon>Bacilli</taxon>
        <taxon>Lactobacillales</taxon>
        <taxon>Aerococcaceae</taxon>
        <taxon>Aerococcus</taxon>
    </lineage>
</organism>
<evidence type="ECO:0000256" key="3">
    <source>
        <dbReference type="ARBA" id="ARBA00022475"/>
    </source>
</evidence>
<dbReference type="Gene3D" id="3.30.700.10">
    <property type="entry name" value="Glycoprotein, Type 4 Pilin"/>
    <property type="match status" value="1"/>
</dbReference>